<evidence type="ECO:0000256" key="9">
    <source>
        <dbReference type="RuleBase" id="RU364020"/>
    </source>
</evidence>
<evidence type="ECO:0000256" key="2">
    <source>
        <dbReference type="ARBA" id="ARBA00006339"/>
    </source>
</evidence>
<keyword evidence="11" id="KW-1185">Reference proteome</keyword>
<dbReference type="GO" id="GO:0016051">
    <property type="term" value="P:carbohydrate biosynthetic process"/>
    <property type="evidence" value="ECO:0007669"/>
    <property type="project" value="InterPro"/>
</dbReference>
<keyword evidence="3 9" id="KW-0808">Transferase</keyword>
<evidence type="ECO:0000256" key="5">
    <source>
        <dbReference type="ARBA" id="ARBA00022989"/>
    </source>
</evidence>
<dbReference type="GO" id="GO:0000139">
    <property type="term" value="C:Golgi membrane"/>
    <property type="evidence" value="ECO:0007669"/>
    <property type="project" value="UniProtKB-SubCell"/>
</dbReference>
<dbReference type="InParanoid" id="A0A7M7HK26"/>
<dbReference type="RefSeq" id="XP_011660836.2">
    <property type="nucleotide sequence ID" value="XM_011662534.2"/>
</dbReference>
<name>A0A7M7HK26_STRPU</name>
<dbReference type="Pfam" id="PF03567">
    <property type="entry name" value="Sulfotransfer_2"/>
    <property type="match status" value="1"/>
</dbReference>
<keyword evidence="4 9" id="KW-0812">Transmembrane</keyword>
<evidence type="ECO:0000313" key="11">
    <source>
        <dbReference type="Proteomes" id="UP000007110"/>
    </source>
</evidence>
<evidence type="ECO:0000256" key="3">
    <source>
        <dbReference type="ARBA" id="ARBA00022679"/>
    </source>
</evidence>
<keyword evidence="9" id="KW-0735">Signal-anchor</keyword>
<comment type="similarity">
    <text evidence="2 9">Belongs to the sulfotransferase 2 family.</text>
</comment>
<reference evidence="10" key="2">
    <citation type="submission" date="2021-01" db="UniProtKB">
        <authorList>
            <consortium name="EnsemblMetazoa"/>
        </authorList>
    </citation>
    <scope>IDENTIFICATION</scope>
</reference>
<dbReference type="EC" id="2.8.2.-" evidence="9"/>
<dbReference type="InterPro" id="IPR005331">
    <property type="entry name" value="Sulfotransferase"/>
</dbReference>
<comment type="subcellular location">
    <subcellularLocation>
        <location evidence="1 9">Golgi apparatus membrane</location>
        <topology evidence="1 9">Single-pass type II membrane protein</topology>
    </subcellularLocation>
</comment>
<evidence type="ECO:0000256" key="6">
    <source>
        <dbReference type="ARBA" id="ARBA00023034"/>
    </source>
</evidence>
<dbReference type="GeneID" id="754430"/>
<keyword evidence="6 9" id="KW-0333">Golgi apparatus</keyword>
<dbReference type="EnsemblMetazoa" id="XM_011662534">
    <property type="protein sequence ID" value="XP_011660836"/>
    <property type="gene ID" value="LOC754430"/>
</dbReference>
<reference evidence="11" key="1">
    <citation type="submission" date="2015-02" db="EMBL/GenBank/DDBJ databases">
        <title>Genome sequencing for Strongylocentrotus purpuratus.</title>
        <authorList>
            <person name="Murali S."/>
            <person name="Liu Y."/>
            <person name="Vee V."/>
            <person name="English A."/>
            <person name="Wang M."/>
            <person name="Skinner E."/>
            <person name="Han Y."/>
            <person name="Muzny D.M."/>
            <person name="Worley K.C."/>
            <person name="Gibbs R.A."/>
        </authorList>
    </citation>
    <scope>NUCLEOTIDE SEQUENCE</scope>
</reference>
<evidence type="ECO:0000256" key="7">
    <source>
        <dbReference type="ARBA" id="ARBA00023136"/>
    </source>
</evidence>
<sequence>MMARWKYIGGVMMVLTFSTVGINVFLLLINSNDSMNPTTNQQHMSGDEDMRGPGITGLQQGHSIHVEATEPISDMKDHQVRRKRALIEACADLEFEEHPTRDHNLTLKELTSLKHTYVFDKHRILYCYVPKVSCTSWKHLFLVSYGAISPVRKRGEVKRSVHTEFDKVFKKIGQLPEDEANRKIKDYTQFLFVRNPFSRVLSAYREKIEFKDPEDPDEGYYSQFITRWLKKTNPGYLNQRNKTTPYSFQEFVRYFMARRVEDEHWNDQYELCHPCLVEYDFIGKIETLHEDVHRFLGSVANGSSLVFPASDPQKHTWNSSSDQTMTRYYWTISDDDFISLIECLYPDLRLFGYAIPIAIRRPRLRISRKYSLLVDVG</sequence>
<keyword evidence="7 9" id="KW-0472">Membrane</keyword>
<protein>
    <recommendedName>
        <fullName evidence="9">Carbohydrate sulfotransferase</fullName>
        <ecNumber evidence="9">2.8.2.-</ecNumber>
    </recommendedName>
</protein>
<feature type="transmembrane region" description="Helical" evidence="9">
    <location>
        <begin position="7"/>
        <end position="29"/>
    </location>
</feature>
<keyword evidence="5 9" id="KW-1133">Transmembrane helix</keyword>
<evidence type="ECO:0000256" key="8">
    <source>
        <dbReference type="ARBA" id="ARBA00023180"/>
    </source>
</evidence>
<dbReference type="InterPro" id="IPR018011">
    <property type="entry name" value="Carb_sulfotrans_8-10"/>
</dbReference>
<evidence type="ECO:0000256" key="1">
    <source>
        <dbReference type="ARBA" id="ARBA00004323"/>
    </source>
</evidence>
<organism evidence="10 11">
    <name type="scientific">Strongylocentrotus purpuratus</name>
    <name type="common">Purple sea urchin</name>
    <dbReference type="NCBI Taxonomy" id="7668"/>
    <lineage>
        <taxon>Eukaryota</taxon>
        <taxon>Metazoa</taxon>
        <taxon>Echinodermata</taxon>
        <taxon>Eleutherozoa</taxon>
        <taxon>Echinozoa</taxon>
        <taxon>Echinoidea</taxon>
        <taxon>Euechinoidea</taxon>
        <taxon>Echinacea</taxon>
        <taxon>Camarodonta</taxon>
        <taxon>Echinidea</taxon>
        <taxon>Strongylocentrotidae</taxon>
        <taxon>Strongylocentrotus</taxon>
    </lineage>
</organism>
<keyword evidence="8 9" id="KW-0325">Glycoprotein</keyword>
<dbReference type="PANTHER" id="PTHR12137:SF54">
    <property type="entry name" value="CARBOHYDRATE SULFOTRANSFERASE"/>
    <property type="match status" value="1"/>
</dbReference>
<proteinExistence type="inferred from homology"/>
<evidence type="ECO:0000256" key="4">
    <source>
        <dbReference type="ARBA" id="ARBA00022692"/>
    </source>
</evidence>
<dbReference type="OMA" id="RVQETCA"/>
<dbReference type="KEGG" id="spu:754430"/>
<dbReference type="AlphaFoldDB" id="A0A7M7HK26"/>
<keyword evidence="9" id="KW-0119">Carbohydrate metabolism</keyword>
<evidence type="ECO:0000313" key="10">
    <source>
        <dbReference type="EnsemblMetazoa" id="XP_011660836"/>
    </source>
</evidence>
<dbReference type="PANTHER" id="PTHR12137">
    <property type="entry name" value="CARBOHYDRATE SULFOTRANSFERASE"/>
    <property type="match status" value="1"/>
</dbReference>
<accession>A0A7M7HK26</accession>
<dbReference type="Proteomes" id="UP000007110">
    <property type="component" value="Unassembled WGS sequence"/>
</dbReference>
<dbReference type="OrthoDB" id="2019940at2759"/>
<dbReference type="GO" id="GO:0008146">
    <property type="term" value="F:sulfotransferase activity"/>
    <property type="evidence" value="ECO:0000318"/>
    <property type="project" value="GO_Central"/>
</dbReference>